<keyword evidence="6" id="KW-1185">Reference proteome</keyword>
<dbReference type="Proteomes" id="UP000789572">
    <property type="component" value="Unassembled WGS sequence"/>
</dbReference>
<proteinExistence type="predicted"/>
<dbReference type="InterPro" id="IPR050216">
    <property type="entry name" value="LRR_domain-containing"/>
</dbReference>
<gene>
    <name evidence="5" type="ORF">POCULU_LOCUS6008</name>
</gene>
<dbReference type="Pfam" id="PF10428">
    <property type="entry name" value="SOG2"/>
    <property type="match status" value="1"/>
</dbReference>
<reference evidence="5" key="1">
    <citation type="submission" date="2021-06" db="EMBL/GenBank/DDBJ databases">
        <authorList>
            <person name="Kallberg Y."/>
            <person name="Tangrot J."/>
            <person name="Rosling A."/>
        </authorList>
    </citation>
    <scope>NUCLEOTIDE SEQUENCE</scope>
    <source>
        <strain evidence="5">IA702</strain>
    </source>
</reference>
<dbReference type="PROSITE" id="PS51450">
    <property type="entry name" value="LRR"/>
    <property type="match status" value="1"/>
</dbReference>
<dbReference type="OrthoDB" id="1394818at2759"/>
<feature type="compositionally biased region" description="Low complexity" evidence="3">
    <location>
        <begin position="298"/>
        <end position="308"/>
    </location>
</feature>
<sequence>MEDEVQRLVRLVNEAHNVDDPTSLRLVAKRISQMPDEVIELIEKLRTEKLGLEQNQLAELPLGITAWTQLRYLNISNNQFKVFPAVLCDMPNLEILDISKNRIKSMPRNFNKLISLRALKISNNQLRRLPIYIANMTDLEYLKIDNNPLVFPPKTVSVMPKDEKDAMSRWLTQLKLYLRQHEQGRLYNTFNITLECSSTERLAQEAAESEETSDDEVLDIEYMSKQLKKNMSTESLSHLVTSRIPAEPSNSLKPIAETNEVISKQERKRVLPPKLSIESTRRDRSYSNDSYEFRQPLQPLQPLQSVQQTHHAKSYSTDSISSYNASNGQNEIDRGGDGYFLKLKSLPLTEHLHTSDIALREAGRNILYALSQVYKALQQFVAFTGYEKLFTNNLFDTKKRMEQLIIALERFDDCAMHQRPDSETSAILLEACSHNVNSFRLLINCFQKELKTVTQSLEHLRYSRTLLLMLHGSIAEVKFAWEMISPLLTDYTPYTGTAQFRARSMSRSNSSSGGSSYAYPYSAAPYSAAPYSAAPYSAAPYSAAPYSAAPYSAAPYSATPYSAGLTPVGIGAHASFVPITDILLSKIEVSISAVEKVWQPLSDIVRAARFDDPLPQPSDVKPAVKELNAHIEHSKDVARKLKKLQIAARNGKEELATIHEDIVAFLQVSILVYKQELYYESQYELVVKLRLFRITNPLTSKFLVLKTTIKLVRLAQAISHSCPFGPELRASLAQVTQSNIDLSIFMRTVNPFNSAQEAILPSANGEGGQNYIVNMAVDEINGLAGKDDAANKGNEETESEENVEYAIAM</sequence>
<evidence type="ECO:0000313" key="6">
    <source>
        <dbReference type="Proteomes" id="UP000789572"/>
    </source>
</evidence>
<dbReference type="InterPro" id="IPR032675">
    <property type="entry name" value="LRR_dom_sf"/>
</dbReference>
<keyword evidence="1" id="KW-0433">Leucine-rich repeat</keyword>
<dbReference type="SMART" id="SM00364">
    <property type="entry name" value="LRR_BAC"/>
    <property type="match status" value="3"/>
</dbReference>
<dbReference type="SUPFAM" id="SSF52058">
    <property type="entry name" value="L domain-like"/>
    <property type="match status" value="1"/>
</dbReference>
<name>A0A9N9BJU6_9GLOM</name>
<evidence type="ECO:0000256" key="3">
    <source>
        <dbReference type="SAM" id="MobiDB-lite"/>
    </source>
</evidence>
<dbReference type="InterPro" id="IPR003591">
    <property type="entry name" value="Leu-rich_rpt_typical-subtyp"/>
</dbReference>
<dbReference type="AlphaFoldDB" id="A0A9N9BJU6"/>
<dbReference type="Pfam" id="PF23598">
    <property type="entry name" value="LRR_14"/>
    <property type="match status" value="1"/>
</dbReference>
<dbReference type="InterPro" id="IPR055414">
    <property type="entry name" value="LRR_R13L4/SHOC2-like"/>
</dbReference>
<evidence type="ECO:0000313" key="5">
    <source>
        <dbReference type="EMBL" id="CAG8571294.1"/>
    </source>
</evidence>
<dbReference type="PANTHER" id="PTHR48051">
    <property type="match status" value="1"/>
</dbReference>
<comment type="caution">
    <text evidence="5">The sequence shown here is derived from an EMBL/GenBank/DDBJ whole genome shotgun (WGS) entry which is preliminary data.</text>
</comment>
<feature type="domain" description="Disease resistance R13L4/SHOC-2-like LRR" evidence="4">
    <location>
        <begin position="67"/>
        <end position="144"/>
    </location>
</feature>
<dbReference type="Gene3D" id="3.80.10.10">
    <property type="entry name" value="Ribonuclease Inhibitor"/>
    <property type="match status" value="1"/>
</dbReference>
<organism evidence="5 6">
    <name type="scientific">Paraglomus occultum</name>
    <dbReference type="NCBI Taxonomy" id="144539"/>
    <lineage>
        <taxon>Eukaryota</taxon>
        <taxon>Fungi</taxon>
        <taxon>Fungi incertae sedis</taxon>
        <taxon>Mucoromycota</taxon>
        <taxon>Glomeromycotina</taxon>
        <taxon>Glomeromycetes</taxon>
        <taxon>Paraglomerales</taxon>
        <taxon>Paraglomeraceae</taxon>
        <taxon>Paraglomus</taxon>
    </lineage>
</organism>
<accession>A0A9N9BJU6</accession>
<protein>
    <submittedName>
        <fullName evidence="5">6809_t:CDS:1</fullName>
    </submittedName>
</protein>
<dbReference type="EMBL" id="CAJVPJ010001020">
    <property type="protein sequence ID" value="CAG8571294.1"/>
    <property type="molecule type" value="Genomic_DNA"/>
</dbReference>
<keyword evidence="2" id="KW-0677">Repeat</keyword>
<evidence type="ECO:0000256" key="1">
    <source>
        <dbReference type="ARBA" id="ARBA00022614"/>
    </source>
</evidence>
<dbReference type="PANTHER" id="PTHR48051:SF46">
    <property type="entry name" value="LEUCINE RICH REPEAT-CONTAINING DOMAIN PROTEIN"/>
    <property type="match status" value="1"/>
</dbReference>
<dbReference type="InterPro" id="IPR001611">
    <property type="entry name" value="Leu-rich_rpt"/>
</dbReference>
<feature type="compositionally biased region" description="Polar residues" evidence="3">
    <location>
        <begin position="314"/>
        <end position="328"/>
    </location>
</feature>
<evidence type="ECO:0000256" key="2">
    <source>
        <dbReference type="ARBA" id="ARBA00022737"/>
    </source>
</evidence>
<feature type="region of interest" description="Disordered" evidence="3">
    <location>
        <begin position="298"/>
        <end position="328"/>
    </location>
</feature>
<feature type="region of interest" description="Disordered" evidence="3">
    <location>
        <begin position="246"/>
        <end position="267"/>
    </location>
</feature>
<dbReference type="InterPro" id="IPR019487">
    <property type="entry name" value="RAM_signalling_pathway_SOG2"/>
</dbReference>
<evidence type="ECO:0000259" key="4">
    <source>
        <dbReference type="Pfam" id="PF23598"/>
    </source>
</evidence>
<dbReference type="SMART" id="SM00369">
    <property type="entry name" value="LRR_TYP"/>
    <property type="match status" value="2"/>
</dbReference>
<dbReference type="GO" id="GO:0005737">
    <property type="term" value="C:cytoplasm"/>
    <property type="evidence" value="ECO:0007669"/>
    <property type="project" value="TreeGrafter"/>
</dbReference>